<name>A0ABU9E8L5_9BACT</name>
<dbReference type="PROSITE" id="PS01295">
    <property type="entry name" value="ISPD"/>
    <property type="match status" value="1"/>
</dbReference>
<evidence type="ECO:0000313" key="8">
    <source>
        <dbReference type="EMBL" id="MEK9501078.1"/>
    </source>
</evidence>
<reference evidence="8 9" key="1">
    <citation type="submission" date="2024-02" db="EMBL/GenBank/DDBJ databases">
        <title>A novel Gemmatimonadota bacterium.</title>
        <authorList>
            <person name="Du Z.-J."/>
            <person name="Ye Y.-Q."/>
        </authorList>
    </citation>
    <scope>NUCLEOTIDE SEQUENCE [LARGE SCALE GENOMIC DNA]</scope>
    <source>
        <strain evidence="8 9">DH-20</strain>
    </source>
</reference>
<dbReference type="InterPro" id="IPR034683">
    <property type="entry name" value="IspD/TarI"/>
</dbReference>
<dbReference type="InterPro" id="IPR050088">
    <property type="entry name" value="IspD/TarI_cytidylyltransf_bact"/>
</dbReference>
<feature type="site" description="Transition state stabilizer" evidence="7">
    <location>
        <position position="28"/>
    </location>
</feature>
<feature type="site" description="Transition state stabilizer" evidence="7">
    <location>
        <position position="22"/>
    </location>
</feature>
<dbReference type="InterPro" id="IPR001228">
    <property type="entry name" value="IspD"/>
</dbReference>
<protein>
    <recommendedName>
        <fullName evidence="7">2-C-methyl-D-erythritol 4-phosphate cytidylyltransferase</fullName>
        <ecNumber evidence="7">2.7.7.60</ecNumber>
    </recommendedName>
    <alternativeName>
        <fullName evidence="7">4-diphosphocytidyl-2C-methyl-D-erythritol synthase</fullName>
    </alternativeName>
    <alternativeName>
        <fullName evidence="7">MEP cytidylyltransferase</fullName>
        <shortName evidence="7">MCT</shortName>
    </alternativeName>
</protein>
<accession>A0ABU9E8L5</accession>
<keyword evidence="9" id="KW-1185">Reference proteome</keyword>
<dbReference type="GO" id="GO:0050518">
    <property type="term" value="F:2-C-methyl-D-erythritol 4-phosphate cytidylyltransferase activity"/>
    <property type="evidence" value="ECO:0007669"/>
    <property type="project" value="UniProtKB-EC"/>
</dbReference>
<comment type="function">
    <text evidence="7">Catalyzes the formation of 4-diphosphocytidyl-2-C-methyl-D-erythritol from CTP and 2-C-methyl-D-erythritol 4-phosphate (MEP).</text>
</comment>
<dbReference type="PANTHER" id="PTHR32125">
    <property type="entry name" value="2-C-METHYL-D-ERYTHRITOL 4-PHOSPHATE CYTIDYLYLTRANSFERASE, CHLOROPLASTIC"/>
    <property type="match status" value="1"/>
</dbReference>
<gene>
    <name evidence="7 8" type="primary">ispD</name>
    <name evidence="8" type="ORF">WI372_08825</name>
</gene>
<keyword evidence="4 7" id="KW-0808">Transferase</keyword>
<comment type="caution">
    <text evidence="8">The sequence shown here is derived from an EMBL/GenBank/DDBJ whole genome shotgun (WGS) entry which is preliminary data.</text>
</comment>
<comment type="catalytic activity">
    <reaction evidence="1 7">
        <text>2-C-methyl-D-erythritol 4-phosphate + CTP + H(+) = 4-CDP-2-C-methyl-D-erythritol + diphosphate</text>
        <dbReference type="Rhea" id="RHEA:13429"/>
        <dbReference type="ChEBI" id="CHEBI:15378"/>
        <dbReference type="ChEBI" id="CHEBI:33019"/>
        <dbReference type="ChEBI" id="CHEBI:37563"/>
        <dbReference type="ChEBI" id="CHEBI:57823"/>
        <dbReference type="ChEBI" id="CHEBI:58262"/>
        <dbReference type="EC" id="2.7.7.60"/>
    </reaction>
</comment>
<evidence type="ECO:0000256" key="2">
    <source>
        <dbReference type="ARBA" id="ARBA00004787"/>
    </source>
</evidence>
<evidence type="ECO:0000256" key="1">
    <source>
        <dbReference type="ARBA" id="ARBA00001282"/>
    </source>
</evidence>
<dbReference type="EMBL" id="JBBHLI010000004">
    <property type="protein sequence ID" value="MEK9501078.1"/>
    <property type="molecule type" value="Genomic_DNA"/>
</dbReference>
<dbReference type="Pfam" id="PF01128">
    <property type="entry name" value="IspD"/>
    <property type="match status" value="1"/>
</dbReference>
<proteinExistence type="inferred from homology"/>
<dbReference type="HAMAP" id="MF_00108">
    <property type="entry name" value="IspD"/>
    <property type="match status" value="1"/>
</dbReference>
<sequence>MGGRDGARRVGVAVPAAGFGRRMGGRRKAWLTLGGEPILARTLRAFLERPDVVAVAVALAADDAADPPDWLIALDPRVGVVAGGDSRAASVARAVAMLPAELDVILVHDAARPLVPPEVVQRVLDAVEGSTGAVAGLPAVDTFKRVDERDRIVDTPPRDGLWHAQTPQGFPAPLLRAALEALAAEPGGAERLTDDAMVVAAAGGTVRMVLGAARNLKVTRPGDLPLAEWYAAHPEEGR</sequence>
<comment type="similarity">
    <text evidence="3 7">Belongs to the IspD/TarI cytidylyltransferase family. IspD subfamily.</text>
</comment>
<dbReference type="InterPro" id="IPR018294">
    <property type="entry name" value="ISPD_synthase_CS"/>
</dbReference>
<feature type="site" description="Positions MEP for the nucleophilic attack" evidence="7">
    <location>
        <position position="158"/>
    </location>
</feature>
<dbReference type="Proteomes" id="UP001484239">
    <property type="component" value="Unassembled WGS sequence"/>
</dbReference>
<keyword evidence="6 7" id="KW-0414">Isoprene biosynthesis</keyword>
<dbReference type="PANTHER" id="PTHR32125:SF4">
    <property type="entry name" value="2-C-METHYL-D-ERYTHRITOL 4-PHOSPHATE CYTIDYLYLTRANSFERASE, CHLOROPLASTIC"/>
    <property type="match status" value="1"/>
</dbReference>
<dbReference type="InterPro" id="IPR029044">
    <property type="entry name" value="Nucleotide-diphossugar_trans"/>
</dbReference>
<evidence type="ECO:0000256" key="4">
    <source>
        <dbReference type="ARBA" id="ARBA00022679"/>
    </source>
</evidence>
<evidence type="ECO:0000256" key="6">
    <source>
        <dbReference type="ARBA" id="ARBA00023229"/>
    </source>
</evidence>
<evidence type="ECO:0000313" key="9">
    <source>
        <dbReference type="Proteomes" id="UP001484239"/>
    </source>
</evidence>
<feature type="site" description="Positions MEP for the nucleophilic attack" evidence="7">
    <location>
        <position position="217"/>
    </location>
</feature>
<dbReference type="Gene3D" id="3.90.550.10">
    <property type="entry name" value="Spore Coat Polysaccharide Biosynthesis Protein SpsA, Chain A"/>
    <property type="match status" value="1"/>
</dbReference>
<dbReference type="RefSeq" id="WP_405277105.1">
    <property type="nucleotide sequence ID" value="NZ_CP144380.1"/>
</dbReference>
<keyword evidence="5 7" id="KW-0548">Nucleotidyltransferase</keyword>
<dbReference type="SUPFAM" id="SSF53448">
    <property type="entry name" value="Nucleotide-diphospho-sugar transferases"/>
    <property type="match status" value="1"/>
</dbReference>
<organism evidence="8 9">
    <name type="scientific">Gaopeijia maritima</name>
    <dbReference type="NCBI Taxonomy" id="3119007"/>
    <lineage>
        <taxon>Bacteria</taxon>
        <taxon>Pseudomonadati</taxon>
        <taxon>Gemmatimonadota</taxon>
        <taxon>Longimicrobiia</taxon>
        <taxon>Gaopeijiales</taxon>
        <taxon>Gaopeijiaceae</taxon>
        <taxon>Gaopeijia</taxon>
    </lineage>
</organism>
<evidence type="ECO:0000256" key="7">
    <source>
        <dbReference type="HAMAP-Rule" id="MF_00108"/>
    </source>
</evidence>
<comment type="pathway">
    <text evidence="2 7">Isoprenoid biosynthesis; isopentenyl diphosphate biosynthesis via DXP pathway; isopentenyl diphosphate from 1-deoxy-D-xylulose 5-phosphate: step 2/6.</text>
</comment>
<dbReference type="EC" id="2.7.7.60" evidence="7"/>
<evidence type="ECO:0000256" key="3">
    <source>
        <dbReference type="ARBA" id="ARBA00009789"/>
    </source>
</evidence>
<dbReference type="NCBIfam" id="TIGR00453">
    <property type="entry name" value="ispD"/>
    <property type="match status" value="1"/>
</dbReference>
<evidence type="ECO:0000256" key="5">
    <source>
        <dbReference type="ARBA" id="ARBA00022695"/>
    </source>
</evidence>